<dbReference type="EMBL" id="LT670849">
    <property type="protein sequence ID" value="SHN80459.1"/>
    <property type="molecule type" value="Genomic_DNA"/>
</dbReference>
<proteinExistence type="predicted"/>
<dbReference type="AlphaFoldDB" id="A0A1M7UBS9"/>
<evidence type="ECO:0000313" key="1">
    <source>
        <dbReference type="EMBL" id="SHN80459.1"/>
    </source>
</evidence>
<accession>A0A1M7UBS9</accession>
<reference evidence="2" key="1">
    <citation type="submission" date="2016-11" db="EMBL/GenBank/DDBJ databases">
        <authorList>
            <person name="Varghese N."/>
            <person name="Submissions S."/>
        </authorList>
    </citation>
    <scope>NUCLEOTIDE SEQUENCE [LARGE SCALE GENOMIC DNA]</scope>
    <source>
        <strain evidence="2">GAS401</strain>
    </source>
</reference>
<protein>
    <submittedName>
        <fullName evidence="1">Uncharacterized protein</fullName>
    </submittedName>
</protein>
<name>A0A1M7UBS9_9BRAD</name>
<dbReference type="Proteomes" id="UP000184096">
    <property type="component" value="Chromosome I"/>
</dbReference>
<gene>
    <name evidence="1" type="ORF">SAMN05444170_4333</name>
</gene>
<organism evidence="1 2">
    <name type="scientific">Bradyrhizobium erythrophlei</name>
    <dbReference type="NCBI Taxonomy" id="1437360"/>
    <lineage>
        <taxon>Bacteria</taxon>
        <taxon>Pseudomonadati</taxon>
        <taxon>Pseudomonadota</taxon>
        <taxon>Alphaproteobacteria</taxon>
        <taxon>Hyphomicrobiales</taxon>
        <taxon>Nitrobacteraceae</taxon>
        <taxon>Bradyrhizobium</taxon>
    </lineage>
</organism>
<sequence length="30" mass="3446">MLFFYLPIIMFGAMFGAKDKKPEADKIHAD</sequence>
<evidence type="ECO:0000313" key="2">
    <source>
        <dbReference type="Proteomes" id="UP000184096"/>
    </source>
</evidence>
<keyword evidence="2" id="KW-1185">Reference proteome</keyword>